<dbReference type="InterPro" id="IPR024096">
    <property type="entry name" value="NO_sig/Golgi_transp_ligand-bd"/>
</dbReference>
<dbReference type="CDD" id="cd14944">
    <property type="entry name" value="TRAPPC6A_Trs33"/>
    <property type="match status" value="1"/>
</dbReference>
<comment type="similarity">
    <text evidence="1">Belongs to the TRAPP small subunits family. BET3 subfamily.</text>
</comment>
<dbReference type="PANTHER" id="PTHR12817">
    <property type="entry name" value="TRAFFICKING PROTEIN PARTICLE COMPLEX SUBUNIT 6B"/>
    <property type="match status" value="1"/>
</dbReference>
<dbReference type="FunCoup" id="A0A067N062">
    <property type="interactions" value="18"/>
</dbReference>
<dbReference type="Proteomes" id="UP000027195">
    <property type="component" value="Unassembled WGS sequence"/>
</dbReference>
<reference evidence="3" key="1">
    <citation type="journal article" date="2014" name="Proc. Natl. Acad. Sci. U.S.A.">
        <title>Extensive sampling of basidiomycete genomes demonstrates inadequacy of the white-rot/brown-rot paradigm for wood decay fungi.</title>
        <authorList>
            <person name="Riley R."/>
            <person name="Salamov A.A."/>
            <person name="Brown D.W."/>
            <person name="Nagy L.G."/>
            <person name="Floudas D."/>
            <person name="Held B.W."/>
            <person name="Levasseur A."/>
            <person name="Lombard V."/>
            <person name="Morin E."/>
            <person name="Otillar R."/>
            <person name="Lindquist E.A."/>
            <person name="Sun H."/>
            <person name="LaButti K.M."/>
            <person name="Schmutz J."/>
            <person name="Jabbour D."/>
            <person name="Luo H."/>
            <person name="Baker S.E."/>
            <person name="Pisabarro A.G."/>
            <person name="Walton J.D."/>
            <person name="Blanchette R.A."/>
            <person name="Henrissat B."/>
            <person name="Martin F."/>
            <person name="Cullen D."/>
            <person name="Hibbett D.S."/>
            <person name="Grigoriev I.V."/>
        </authorList>
    </citation>
    <scope>NUCLEOTIDE SEQUENCE [LARGE SCALE GENOMIC DNA]</scope>
    <source>
        <strain evidence="3">FD-172 SS1</strain>
    </source>
</reference>
<dbReference type="InParanoid" id="A0A067N062"/>
<evidence type="ECO:0000313" key="2">
    <source>
        <dbReference type="EMBL" id="KDQ17557.1"/>
    </source>
</evidence>
<organism evidence="2 3">
    <name type="scientific">Botryobasidium botryosum (strain FD-172 SS1)</name>
    <dbReference type="NCBI Taxonomy" id="930990"/>
    <lineage>
        <taxon>Eukaryota</taxon>
        <taxon>Fungi</taxon>
        <taxon>Dikarya</taxon>
        <taxon>Basidiomycota</taxon>
        <taxon>Agaricomycotina</taxon>
        <taxon>Agaricomycetes</taxon>
        <taxon>Cantharellales</taxon>
        <taxon>Botryobasidiaceae</taxon>
        <taxon>Botryobasidium</taxon>
    </lineage>
</organism>
<dbReference type="EMBL" id="KL198023">
    <property type="protein sequence ID" value="KDQ17557.1"/>
    <property type="molecule type" value="Genomic_DNA"/>
</dbReference>
<evidence type="ECO:0008006" key="4">
    <source>
        <dbReference type="Google" id="ProtNLM"/>
    </source>
</evidence>
<keyword evidence="3" id="KW-1185">Reference proteome</keyword>
<accession>A0A067N062</accession>
<dbReference type="OrthoDB" id="941624at2759"/>
<dbReference type="Gene3D" id="3.30.1380.20">
    <property type="entry name" value="Trafficking protein particle complex subunit 3"/>
    <property type="match status" value="1"/>
</dbReference>
<dbReference type="GO" id="GO:0005801">
    <property type="term" value="C:cis-Golgi network"/>
    <property type="evidence" value="ECO:0007669"/>
    <property type="project" value="TreeGrafter"/>
</dbReference>
<dbReference type="Pfam" id="PF04051">
    <property type="entry name" value="TRAPP"/>
    <property type="match status" value="1"/>
</dbReference>
<dbReference type="InterPro" id="IPR037992">
    <property type="entry name" value="TRAPPC6/Trs33"/>
</dbReference>
<name>A0A067N062_BOTB1</name>
<dbReference type="GO" id="GO:0006888">
    <property type="term" value="P:endoplasmic reticulum to Golgi vesicle-mediated transport"/>
    <property type="evidence" value="ECO:0007669"/>
    <property type="project" value="TreeGrafter"/>
</dbReference>
<proteinExistence type="inferred from homology"/>
<evidence type="ECO:0000313" key="3">
    <source>
        <dbReference type="Proteomes" id="UP000027195"/>
    </source>
</evidence>
<dbReference type="GO" id="GO:0005802">
    <property type="term" value="C:trans-Golgi network"/>
    <property type="evidence" value="ECO:0007669"/>
    <property type="project" value="TreeGrafter"/>
</dbReference>
<dbReference type="STRING" id="930990.A0A067N062"/>
<evidence type="ECO:0000256" key="1">
    <source>
        <dbReference type="ARBA" id="ARBA00006218"/>
    </source>
</evidence>
<dbReference type="HOGENOM" id="CLU_076409_0_0_1"/>
<dbReference type="PANTHER" id="PTHR12817:SF0">
    <property type="entry name" value="GEO08327P1"/>
    <property type="match status" value="1"/>
</dbReference>
<dbReference type="AlphaFoldDB" id="A0A067N062"/>
<dbReference type="SUPFAM" id="SSF111126">
    <property type="entry name" value="Ligand-binding domain in the NO signalling and Golgi transport"/>
    <property type="match status" value="1"/>
</dbReference>
<dbReference type="InterPro" id="IPR007194">
    <property type="entry name" value="TRAPP_component"/>
</dbReference>
<gene>
    <name evidence="2" type="ORF">BOTBODRAFT_143943</name>
</gene>
<sequence>MNISTASLASPAVLSLTEPEPKEIDALAFDYFLIELVNTLKDSSAVASKRNKQREDDMIAAGILAAPAPLPSLSVKKDSIRDSVASAKSAKALEEEEEAVKTRLESIGYQVGGHLAERLCRDRPRFSDTLDTVKFICKDFWVVVWNKQVDNLRTNHRGVYVLQDNLFKPLSRISSYNGSADALKRAKLYLAMPCGLLRGALARLGLQGTVSSDTTSLPQCSFQVKLPKGS</sequence>
<dbReference type="GO" id="GO:0030008">
    <property type="term" value="C:TRAPP complex"/>
    <property type="evidence" value="ECO:0007669"/>
    <property type="project" value="TreeGrafter"/>
</dbReference>
<protein>
    <recommendedName>
        <fullName evidence="4">Trafficking protein particle complex subunit 6B</fullName>
    </recommendedName>
</protein>